<protein>
    <submittedName>
        <fullName evidence="3">G1894 protein</fullName>
    </submittedName>
</protein>
<evidence type="ECO:0000256" key="1">
    <source>
        <dbReference type="SAM" id="MobiDB-lite"/>
    </source>
</evidence>
<proteinExistence type="predicted"/>
<evidence type="ECO:0000313" key="4">
    <source>
        <dbReference type="Proteomes" id="UP001497392"/>
    </source>
</evidence>
<evidence type="ECO:0000313" key="3">
    <source>
        <dbReference type="EMBL" id="CAL5219960.1"/>
    </source>
</evidence>
<dbReference type="InterPro" id="IPR046465">
    <property type="entry name" value="BORCS6_C"/>
</dbReference>
<dbReference type="Proteomes" id="UP001497392">
    <property type="component" value="Unassembled WGS sequence"/>
</dbReference>
<sequence>MRDSGKAGGDAKDFDNSGITQVSAPAADHDLGPLMAGFSQDFSNLKAEFDRLLGNLSASVHDATELTLEHTALYDTAVGELQTSTEQAVATAQQLAQRCIVLSKELRGTDLLAERTRRLRKSVEALESQVNRIL</sequence>
<dbReference type="Pfam" id="PF10157">
    <property type="entry name" value="BORCS6"/>
    <property type="match status" value="1"/>
</dbReference>
<dbReference type="EMBL" id="CAXHTA020000002">
    <property type="protein sequence ID" value="CAL5219960.1"/>
    <property type="molecule type" value="Genomic_DNA"/>
</dbReference>
<feature type="compositionally biased region" description="Basic and acidic residues" evidence="1">
    <location>
        <begin position="1"/>
        <end position="15"/>
    </location>
</feature>
<organism evidence="3 4">
    <name type="scientific">Coccomyxa viridis</name>
    <dbReference type="NCBI Taxonomy" id="1274662"/>
    <lineage>
        <taxon>Eukaryota</taxon>
        <taxon>Viridiplantae</taxon>
        <taxon>Chlorophyta</taxon>
        <taxon>core chlorophytes</taxon>
        <taxon>Trebouxiophyceae</taxon>
        <taxon>Trebouxiophyceae incertae sedis</taxon>
        <taxon>Coccomyxaceae</taxon>
        <taxon>Coccomyxa</taxon>
    </lineage>
</organism>
<keyword evidence="4" id="KW-1185">Reference proteome</keyword>
<feature type="domain" description="BLOC-1-related complex subunit 6 C-terminal helix" evidence="2">
    <location>
        <begin position="40"/>
        <end position="127"/>
    </location>
</feature>
<reference evidence="3 4" key="1">
    <citation type="submission" date="2024-06" db="EMBL/GenBank/DDBJ databases">
        <authorList>
            <person name="Kraege A."/>
            <person name="Thomma B."/>
        </authorList>
    </citation>
    <scope>NUCLEOTIDE SEQUENCE [LARGE SCALE GENOMIC DNA]</scope>
</reference>
<evidence type="ECO:0000259" key="2">
    <source>
        <dbReference type="Pfam" id="PF10157"/>
    </source>
</evidence>
<name>A0ABP1FMX0_9CHLO</name>
<accession>A0ABP1FMX0</accession>
<feature type="region of interest" description="Disordered" evidence="1">
    <location>
        <begin position="1"/>
        <end position="28"/>
    </location>
</feature>
<comment type="caution">
    <text evidence="3">The sequence shown here is derived from an EMBL/GenBank/DDBJ whole genome shotgun (WGS) entry which is preliminary data.</text>
</comment>
<gene>
    <name evidence="3" type="primary">g1894</name>
    <name evidence="3" type="ORF">VP750_LOCUS1619</name>
</gene>